<sequence length="123" mass="13317">MLFFSAILSKTNLANETSPHLEYISISALFKETIQLNPALSTNPCNAFPNSNAPDCEQAERTPVKLTSFGLISPRLSSLKQEKASWKLPLCANPTIIVLQETSSLLGISENTRLALSTSPALV</sequence>
<dbReference type="Proteomes" id="UP000264353">
    <property type="component" value="Chromosome A2"/>
</dbReference>
<name>A0A398AC56_BRACM</name>
<organism evidence="1 2">
    <name type="scientific">Brassica campestris</name>
    <name type="common">Field mustard</name>
    <dbReference type="NCBI Taxonomy" id="3711"/>
    <lineage>
        <taxon>Eukaryota</taxon>
        <taxon>Viridiplantae</taxon>
        <taxon>Streptophyta</taxon>
        <taxon>Embryophyta</taxon>
        <taxon>Tracheophyta</taxon>
        <taxon>Spermatophyta</taxon>
        <taxon>Magnoliopsida</taxon>
        <taxon>eudicotyledons</taxon>
        <taxon>Gunneridae</taxon>
        <taxon>Pentapetalae</taxon>
        <taxon>rosids</taxon>
        <taxon>malvids</taxon>
        <taxon>Brassicales</taxon>
        <taxon>Brassicaceae</taxon>
        <taxon>Brassiceae</taxon>
        <taxon>Brassica</taxon>
    </lineage>
</organism>
<dbReference type="AlphaFoldDB" id="A0A398AC56"/>
<evidence type="ECO:0000313" key="2">
    <source>
        <dbReference type="Proteomes" id="UP000264353"/>
    </source>
</evidence>
<dbReference type="EMBL" id="CM010629">
    <property type="protein sequence ID" value="RID75065.1"/>
    <property type="molecule type" value="Genomic_DNA"/>
</dbReference>
<protein>
    <submittedName>
        <fullName evidence="1">Uncharacterized protein</fullName>
    </submittedName>
</protein>
<gene>
    <name evidence="1" type="ORF">BRARA_B02132</name>
</gene>
<proteinExistence type="predicted"/>
<reference evidence="1 2" key="1">
    <citation type="submission" date="2018-06" db="EMBL/GenBank/DDBJ databases">
        <title>WGS assembly of Brassica rapa FPsc.</title>
        <authorList>
            <person name="Bowman J."/>
            <person name="Kohchi T."/>
            <person name="Yamato K."/>
            <person name="Jenkins J."/>
            <person name="Shu S."/>
            <person name="Ishizaki K."/>
            <person name="Yamaoka S."/>
            <person name="Nishihama R."/>
            <person name="Nakamura Y."/>
            <person name="Berger F."/>
            <person name="Adam C."/>
            <person name="Aki S."/>
            <person name="Althoff F."/>
            <person name="Araki T."/>
            <person name="Arteaga-Vazquez M."/>
            <person name="Balasubrmanian S."/>
            <person name="Bauer D."/>
            <person name="Boehm C."/>
            <person name="Briginshaw L."/>
            <person name="Caballero-Perez J."/>
            <person name="Catarino B."/>
            <person name="Chen F."/>
            <person name="Chiyoda S."/>
            <person name="Chovatia M."/>
            <person name="Davies K."/>
            <person name="Delmans M."/>
            <person name="Demura T."/>
            <person name="Dierschke T."/>
            <person name="Dolan L."/>
            <person name="Dorantes-Acosta A."/>
            <person name="Eklund D."/>
            <person name="Florent S."/>
            <person name="Flores-Sandoval E."/>
            <person name="Fujiyama A."/>
            <person name="Fukuzawa H."/>
            <person name="Galik B."/>
            <person name="Grimanelli D."/>
            <person name="Grimwood J."/>
            <person name="Grossniklaus U."/>
            <person name="Hamada T."/>
            <person name="Haseloff J."/>
            <person name="Hetherington A."/>
            <person name="Higo A."/>
            <person name="Hirakawa Y."/>
            <person name="Hundley H."/>
            <person name="Ikeda Y."/>
            <person name="Inoue K."/>
            <person name="Inoue S."/>
            <person name="Ishida S."/>
            <person name="Jia Q."/>
            <person name="Kakita M."/>
            <person name="Kanazawa T."/>
            <person name="Kawai Y."/>
            <person name="Kawashima T."/>
            <person name="Kennedy M."/>
            <person name="Kinose K."/>
            <person name="Kinoshita T."/>
            <person name="Kohara Y."/>
            <person name="Koide E."/>
            <person name="Komatsu K."/>
            <person name="Kopischke S."/>
            <person name="Kubo M."/>
            <person name="Kyozuka J."/>
            <person name="Lagercrantz U."/>
            <person name="Lin S."/>
            <person name="Lindquist E."/>
            <person name="Lipzen A."/>
            <person name="Lu C."/>
            <person name="Luna E."/>
            <person name="Martienssen R."/>
            <person name="Minamino N."/>
            <person name="Mizutani M."/>
            <person name="Mizutani M."/>
            <person name="Mochizuki N."/>
            <person name="Monte I."/>
            <person name="Mosher R."/>
            <person name="Nagasaki H."/>
            <person name="Nakagami H."/>
            <person name="Naramoto S."/>
            <person name="Nishitani K."/>
            <person name="Ohtani M."/>
            <person name="Okamoto T."/>
            <person name="Okumura M."/>
            <person name="Phillips J."/>
            <person name="Pollak B."/>
            <person name="Reinders A."/>
            <person name="Roevekamp M."/>
            <person name="Sano R."/>
            <person name="Sawa S."/>
            <person name="Schmid M."/>
            <person name="Shirakawa M."/>
            <person name="Solano R."/>
            <person name="Spunde A."/>
            <person name="Suetsugu N."/>
            <person name="Sugano S."/>
            <person name="Sugiyama A."/>
            <person name="Sun R."/>
            <person name="Suzuki Y."/>
            <person name="Takenaka M."/>
            <person name="Takezawa D."/>
            <person name="Tomogane H."/>
            <person name="Tsuzuki M."/>
            <person name="Ueda T."/>
            <person name="Umeda M."/>
            <person name="Ward J."/>
            <person name="Watanabe Y."/>
            <person name="Yazaki K."/>
            <person name="Yokoyama R."/>
            <person name="Yoshitake Y."/>
            <person name="Yotsui I."/>
            <person name="Zachgo S."/>
            <person name="Schmutz J."/>
        </authorList>
    </citation>
    <scope>NUCLEOTIDE SEQUENCE [LARGE SCALE GENOMIC DNA]</scope>
    <source>
        <strain evidence="2">cv. B-3</strain>
    </source>
</reference>
<accession>A0A398AC56</accession>
<evidence type="ECO:0000313" key="1">
    <source>
        <dbReference type="EMBL" id="RID75065.1"/>
    </source>
</evidence>